<feature type="non-terminal residue" evidence="1">
    <location>
        <position position="1"/>
    </location>
</feature>
<gene>
    <name evidence="1" type="ORF">S01H1_85862</name>
</gene>
<proteinExistence type="predicted"/>
<name>X0XIV9_9ZZZZ</name>
<sequence>LNAIAKARKSEMDRMDVKIKSLETELKCSLDDSAKVDVIAKERKSEIGRLDDEIESLKSDLKH</sequence>
<evidence type="ECO:0000313" key="1">
    <source>
        <dbReference type="EMBL" id="GAG43100.1"/>
    </source>
</evidence>
<dbReference type="AlphaFoldDB" id="X0XIV9"/>
<reference evidence="1" key="1">
    <citation type="journal article" date="2014" name="Front. Microbiol.">
        <title>High frequency of phylogenetically diverse reductive dehalogenase-homologous genes in deep subseafloor sedimentary metagenomes.</title>
        <authorList>
            <person name="Kawai M."/>
            <person name="Futagami T."/>
            <person name="Toyoda A."/>
            <person name="Takaki Y."/>
            <person name="Nishi S."/>
            <person name="Hori S."/>
            <person name="Arai W."/>
            <person name="Tsubouchi T."/>
            <person name="Morono Y."/>
            <person name="Uchiyama I."/>
            <person name="Ito T."/>
            <person name="Fujiyama A."/>
            <person name="Inagaki F."/>
            <person name="Takami H."/>
        </authorList>
    </citation>
    <scope>NUCLEOTIDE SEQUENCE</scope>
    <source>
        <strain evidence="1">Expedition CK06-06</strain>
    </source>
</reference>
<protein>
    <submittedName>
        <fullName evidence="1">Uncharacterized protein</fullName>
    </submittedName>
</protein>
<organism evidence="1">
    <name type="scientific">marine sediment metagenome</name>
    <dbReference type="NCBI Taxonomy" id="412755"/>
    <lineage>
        <taxon>unclassified sequences</taxon>
        <taxon>metagenomes</taxon>
        <taxon>ecological metagenomes</taxon>
    </lineage>
</organism>
<comment type="caution">
    <text evidence="1">The sequence shown here is derived from an EMBL/GenBank/DDBJ whole genome shotgun (WGS) entry which is preliminary data.</text>
</comment>
<feature type="non-terminal residue" evidence="1">
    <location>
        <position position="63"/>
    </location>
</feature>
<dbReference type="EMBL" id="BARS01059157">
    <property type="protein sequence ID" value="GAG43100.1"/>
    <property type="molecule type" value="Genomic_DNA"/>
</dbReference>
<accession>X0XIV9</accession>